<proteinExistence type="predicted"/>
<dbReference type="Proteomes" id="UP001183809">
    <property type="component" value="Unassembled WGS sequence"/>
</dbReference>
<evidence type="ECO:0000313" key="1">
    <source>
        <dbReference type="EMBL" id="MDT0470293.1"/>
    </source>
</evidence>
<comment type="caution">
    <text evidence="1">The sequence shown here is derived from an EMBL/GenBank/DDBJ whole genome shotgun (WGS) entry which is preliminary data.</text>
</comment>
<feature type="non-terminal residue" evidence="1">
    <location>
        <position position="1"/>
    </location>
</feature>
<dbReference type="SUPFAM" id="SSF88713">
    <property type="entry name" value="Glycoside hydrolase/deacetylase"/>
    <property type="match status" value="1"/>
</dbReference>
<name>A0ABU2UAU5_9ACTN</name>
<sequence length="56" mass="6660">HMEWREWDRDLHPGDIVLTHFRGKGDWKGTMPDMIRLVMKTITDKGYAVAKLEDYV</sequence>
<organism evidence="1 2">
    <name type="scientific">Streptomyces gibsoniae</name>
    <dbReference type="NCBI Taxonomy" id="3075529"/>
    <lineage>
        <taxon>Bacteria</taxon>
        <taxon>Bacillati</taxon>
        <taxon>Actinomycetota</taxon>
        <taxon>Actinomycetes</taxon>
        <taxon>Kitasatosporales</taxon>
        <taxon>Streptomycetaceae</taxon>
        <taxon>Streptomyces</taxon>
    </lineage>
</organism>
<dbReference type="EMBL" id="JAVREY010000295">
    <property type="protein sequence ID" value="MDT0470293.1"/>
    <property type="molecule type" value="Genomic_DNA"/>
</dbReference>
<protein>
    <submittedName>
        <fullName evidence="1">Polysaccharide deacetylase family protein</fullName>
    </submittedName>
</protein>
<keyword evidence="2" id="KW-1185">Reference proteome</keyword>
<accession>A0ABU2UAU5</accession>
<reference evidence="2" key="1">
    <citation type="submission" date="2023-07" db="EMBL/GenBank/DDBJ databases">
        <title>30 novel species of actinomycetes from the DSMZ collection.</title>
        <authorList>
            <person name="Nouioui I."/>
        </authorList>
    </citation>
    <scope>NUCLEOTIDE SEQUENCE [LARGE SCALE GENOMIC DNA]</scope>
    <source>
        <strain evidence="2">DSM 41699</strain>
    </source>
</reference>
<evidence type="ECO:0000313" key="2">
    <source>
        <dbReference type="Proteomes" id="UP001183809"/>
    </source>
</evidence>
<dbReference type="InterPro" id="IPR011330">
    <property type="entry name" value="Glyco_hydro/deAcase_b/a-brl"/>
</dbReference>
<gene>
    <name evidence="1" type="ORF">RM764_46655</name>
</gene>